<keyword evidence="13" id="KW-1185">Reference proteome</keyword>
<dbReference type="Gene3D" id="1.10.287.130">
    <property type="match status" value="1"/>
</dbReference>
<dbReference type="eggNOG" id="COG0745">
    <property type="taxonomic scope" value="Bacteria"/>
</dbReference>
<evidence type="ECO:0000256" key="2">
    <source>
        <dbReference type="ARBA" id="ARBA00012438"/>
    </source>
</evidence>
<dbReference type="SUPFAM" id="SSF52172">
    <property type="entry name" value="CheY-like"/>
    <property type="match status" value="1"/>
</dbReference>
<evidence type="ECO:0000256" key="6">
    <source>
        <dbReference type="PROSITE-ProRule" id="PRU00169"/>
    </source>
</evidence>
<dbReference type="SUPFAM" id="SSF47226">
    <property type="entry name" value="Histidine-containing phosphotransfer domain, HPT domain"/>
    <property type="match status" value="1"/>
</dbReference>
<dbReference type="InterPro" id="IPR011006">
    <property type="entry name" value="CheY-like_superfamily"/>
</dbReference>
<feature type="transmembrane region" description="Helical" evidence="9">
    <location>
        <begin position="12"/>
        <end position="34"/>
    </location>
</feature>
<feature type="transmembrane region" description="Helical" evidence="9">
    <location>
        <begin position="309"/>
        <end position="330"/>
    </location>
</feature>
<evidence type="ECO:0000256" key="4">
    <source>
        <dbReference type="ARBA" id="ARBA00022679"/>
    </source>
</evidence>
<feature type="coiled-coil region" evidence="7">
    <location>
        <begin position="329"/>
        <end position="356"/>
    </location>
</feature>
<dbReference type="CDD" id="cd16922">
    <property type="entry name" value="HATPase_EvgS-ArcB-TorS-like"/>
    <property type="match status" value="1"/>
</dbReference>
<dbReference type="OrthoDB" id="9781208at2"/>
<evidence type="ECO:0000256" key="9">
    <source>
        <dbReference type="SAM" id="Phobius"/>
    </source>
</evidence>
<dbReference type="InterPro" id="IPR005467">
    <property type="entry name" value="His_kinase_dom"/>
</dbReference>
<dbReference type="EC" id="2.7.13.3" evidence="2"/>
<keyword evidence="9" id="KW-0812">Transmembrane</keyword>
<dbReference type="InterPro" id="IPR001789">
    <property type="entry name" value="Sig_transdc_resp-reg_receiver"/>
</dbReference>
<feature type="domain" description="Histidine kinase" evidence="10">
    <location>
        <begin position="363"/>
        <end position="579"/>
    </location>
</feature>
<dbReference type="InterPro" id="IPR036890">
    <property type="entry name" value="HATPase_C_sf"/>
</dbReference>
<dbReference type="PROSITE" id="PS50110">
    <property type="entry name" value="RESPONSE_REGULATORY"/>
    <property type="match status" value="1"/>
</dbReference>
<dbReference type="FunFam" id="3.30.565.10:FF:000010">
    <property type="entry name" value="Sensor histidine kinase RcsC"/>
    <property type="match status" value="1"/>
</dbReference>
<dbReference type="Gene3D" id="1.20.120.160">
    <property type="entry name" value="HPT domain"/>
    <property type="match status" value="1"/>
</dbReference>
<dbReference type="InterPro" id="IPR036097">
    <property type="entry name" value="HisK_dim/P_sf"/>
</dbReference>
<dbReference type="Proteomes" id="UP000027821">
    <property type="component" value="Unassembled WGS sequence"/>
</dbReference>
<protein>
    <recommendedName>
        <fullName evidence="2">histidine kinase</fullName>
        <ecNumber evidence="2">2.7.13.3</ecNumber>
    </recommendedName>
</protein>
<feature type="modified residue" description="4-aspartylphosphate" evidence="6">
    <location>
        <position position="647"/>
    </location>
</feature>
<evidence type="ECO:0000256" key="1">
    <source>
        <dbReference type="ARBA" id="ARBA00000085"/>
    </source>
</evidence>
<dbReference type="STRING" id="1048983.EL17_06965"/>
<dbReference type="SMART" id="SM00448">
    <property type="entry name" value="REC"/>
    <property type="match status" value="1"/>
</dbReference>
<dbReference type="Pfam" id="PF00072">
    <property type="entry name" value="Response_reg"/>
    <property type="match status" value="1"/>
</dbReference>
<evidence type="ECO:0000259" key="11">
    <source>
        <dbReference type="PROSITE" id="PS50110"/>
    </source>
</evidence>
<dbReference type="Pfam" id="PF00512">
    <property type="entry name" value="HisKA"/>
    <property type="match status" value="1"/>
</dbReference>
<evidence type="ECO:0000256" key="3">
    <source>
        <dbReference type="ARBA" id="ARBA00022553"/>
    </source>
</evidence>
<feature type="region of interest" description="Disordered" evidence="8">
    <location>
        <begin position="171"/>
        <end position="200"/>
    </location>
</feature>
<proteinExistence type="predicted"/>
<dbReference type="SUPFAM" id="SSF47384">
    <property type="entry name" value="Homodimeric domain of signal transducing histidine kinase"/>
    <property type="match status" value="1"/>
</dbReference>
<evidence type="ECO:0000313" key="12">
    <source>
        <dbReference type="EMBL" id="KEO74472.1"/>
    </source>
</evidence>
<dbReference type="SUPFAM" id="SSF55874">
    <property type="entry name" value="ATPase domain of HSP90 chaperone/DNA topoisomerase II/histidine kinase"/>
    <property type="match status" value="1"/>
</dbReference>
<dbReference type="GO" id="GO:0009927">
    <property type="term" value="F:histidine phosphotransfer kinase activity"/>
    <property type="evidence" value="ECO:0007669"/>
    <property type="project" value="TreeGrafter"/>
</dbReference>
<dbReference type="Gene3D" id="3.40.50.2300">
    <property type="match status" value="1"/>
</dbReference>
<accession>A0A074LKV3</accession>
<dbReference type="InterPro" id="IPR036641">
    <property type="entry name" value="HPT_dom_sf"/>
</dbReference>
<dbReference type="Pfam" id="PF02518">
    <property type="entry name" value="HATPase_c"/>
    <property type="match status" value="1"/>
</dbReference>
<dbReference type="SMART" id="SM00387">
    <property type="entry name" value="HATPase_c"/>
    <property type="match status" value="1"/>
</dbReference>
<dbReference type="InterPro" id="IPR003594">
    <property type="entry name" value="HATPase_dom"/>
</dbReference>
<evidence type="ECO:0000256" key="7">
    <source>
        <dbReference type="SAM" id="Coils"/>
    </source>
</evidence>
<dbReference type="AlphaFoldDB" id="A0A074LKV3"/>
<dbReference type="eggNOG" id="COG0642">
    <property type="taxonomic scope" value="Bacteria"/>
</dbReference>
<comment type="catalytic activity">
    <reaction evidence="1">
        <text>ATP + protein L-histidine = ADP + protein N-phospho-L-histidine.</text>
        <dbReference type="EC" id="2.7.13.3"/>
    </reaction>
</comment>
<evidence type="ECO:0000313" key="13">
    <source>
        <dbReference type="Proteomes" id="UP000027821"/>
    </source>
</evidence>
<name>A0A074LKV3_9BACT</name>
<dbReference type="PANTHER" id="PTHR43047">
    <property type="entry name" value="TWO-COMPONENT HISTIDINE PROTEIN KINASE"/>
    <property type="match status" value="1"/>
</dbReference>
<keyword evidence="5 12" id="KW-0418">Kinase</keyword>
<keyword evidence="9" id="KW-1133">Transmembrane helix</keyword>
<evidence type="ECO:0000256" key="5">
    <source>
        <dbReference type="ARBA" id="ARBA00022777"/>
    </source>
</evidence>
<comment type="caution">
    <text evidence="12">The sequence shown here is derived from an EMBL/GenBank/DDBJ whole genome shotgun (WGS) entry which is preliminary data.</text>
</comment>
<dbReference type="PRINTS" id="PR00344">
    <property type="entry name" value="BCTRLSENSOR"/>
</dbReference>
<dbReference type="GO" id="GO:0005886">
    <property type="term" value="C:plasma membrane"/>
    <property type="evidence" value="ECO:0007669"/>
    <property type="project" value="TreeGrafter"/>
</dbReference>
<sequence length="845" mass="95616">MEKTNSNFKARSRVITGFILAILLIVVVSIITFFSVSKLLNTVEALAEPSDRLRQLNGLLADIYQLDRAQGRVETDSAEELNYLQKIENRLLELESYSTDSAEVSQLKKISYNVNELLLVYNGLDEVKYNLINRNFSREALKNIETKIRRQEELNRHQSIGRIRVNSPVRRTLNERNLPESDTSPRRARRDTLSSPTAELLTPDERANLRQIFSILNINPNRGDTTLAALNQTRADSILYAVRNTVLEINSQEQQLRSQLAALEYDLQEKNKVIIADIQTVITSLQRAVLADARSQNHAAYDLTFNVSILLGVLIIIGVIGSSAFIYSILSEINKAQEYRQRLEEAKLRSDNLAKAKQYFLANMSHEIRNPLHAIQGYNEALQKTILDKDQKGYVDMVSFASQTLSSIVNDILDLSKLEAGKITIDQRPFDQHKFFSTIRDFFKMKVEEKNLQFIWEATLPENKWLEGDELRLNQILNNLISNAYKFTDKGSIHVAIQYEDGNLLMTVADTGMGMSKDIKENLFQEFNQGDSSITRKFGGTGLGLSIVKKLVEHQNGQISYESEIGKGTTFKVVLPALLVDPIKEACEEVTYALDGIKVLLIDDDKIGIRFAQLLLESNGAIVTKYIGGLAFVKNFVPQHFDIALVDIQMPEISGYDVLKRLRKEHGFKDLPILAITANVFAEEKEKLSEYGFDGILLKPFKENELKKAIAETIGLLPLDTLKMENTAGQSQSYSLEDLEKFCMGDKDLLGEVLFDYYHETLNNLEEISSALSKDDYQAILEIAHKLSSRLGQLKISASALARDIEIDIKNDRFENVIPQVNKLVTETEAVMEELMKNEKIEITP</sequence>
<gene>
    <name evidence="12" type="ORF">EL17_06965</name>
</gene>
<dbReference type="InterPro" id="IPR004358">
    <property type="entry name" value="Sig_transdc_His_kin-like_C"/>
</dbReference>
<feature type="compositionally biased region" description="Basic and acidic residues" evidence="8">
    <location>
        <begin position="172"/>
        <end position="185"/>
    </location>
</feature>
<dbReference type="SMART" id="SM00388">
    <property type="entry name" value="HisKA"/>
    <property type="match status" value="1"/>
</dbReference>
<dbReference type="CDD" id="cd17546">
    <property type="entry name" value="REC_hyHK_CKI1_RcsC-like"/>
    <property type="match status" value="1"/>
</dbReference>
<dbReference type="CDD" id="cd00082">
    <property type="entry name" value="HisKA"/>
    <property type="match status" value="1"/>
</dbReference>
<organism evidence="12 13">
    <name type="scientific">Anditalea andensis</name>
    <dbReference type="NCBI Taxonomy" id="1048983"/>
    <lineage>
        <taxon>Bacteria</taxon>
        <taxon>Pseudomonadati</taxon>
        <taxon>Bacteroidota</taxon>
        <taxon>Cytophagia</taxon>
        <taxon>Cytophagales</taxon>
        <taxon>Cytophagaceae</taxon>
        <taxon>Anditalea</taxon>
    </lineage>
</organism>
<dbReference type="RefSeq" id="WP_035072467.1">
    <property type="nucleotide sequence ID" value="NZ_JMIH01000015.1"/>
</dbReference>
<keyword evidence="7" id="KW-0175">Coiled coil</keyword>
<keyword evidence="3 6" id="KW-0597">Phosphoprotein</keyword>
<evidence type="ECO:0000259" key="10">
    <source>
        <dbReference type="PROSITE" id="PS50109"/>
    </source>
</evidence>
<dbReference type="InterPro" id="IPR003661">
    <property type="entry name" value="HisK_dim/P_dom"/>
</dbReference>
<keyword evidence="9" id="KW-0472">Membrane</keyword>
<dbReference type="PANTHER" id="PTHR43047:SF72">
    <property type="entry name" value="OSMOSENSING HISTIDINE PROTEIN KINASE SLN1"/>
    <property type="match status" value="1"/>
</dbReference>
<evidence type="ECO:0000256" key="8">
    <source>
        <dbReference type="SAM" id="MobiDB-lite"/>
    </source>
</evidence>
<dbReference type="GO" id="GO:0000155">
    <property type="term" value="F:phosphorelay sensor kinase activity"/>
    <property type="evidence" value="ECO:0007669"/>
    <property type="project" value="InterPro"/>
</dbReference>
<reference evidence="12 13" key="1">
    <citation type="submission" date="2014-04" db="EMBL/GenBank/DDBJ databases">
        <title>Characterization and application of a salt tolerant electro-active bacterium.</title>
        <authorList>
            <person name="Yang L."/>
            <person name="Wei S."/>
            <person name="Tay Q.X.M."/>
        </authorList>
    </citation>
    <scope>NUCLEOTIDE SEQUENCE [LARGE SCALE GENOMIC DNA]</scope>
    <source>
        <strain evidence="12 13">LY1</strain>
    </source>
</reference>
<feature type="domain" description="Response regulatory" evidence="11">
    <location>
        <begin position="598"/>
        <end position="714"/>
    </location>
</feature>
<keyword evidence="4" id="KW-0808">Transferase</keyword>
<dbReference type="EMBL" id="JMIH01000015">
    <property type="protein sequence ID" value="KEO74472.1"/>
    <property type="molecule type" value="Genomic_DNA"/>
</dbReference>
<dbReference type="Gene3D" id="3.30.565.10">
    <property type="entry name" value="Histidine kinase-like ATPase, C-terminal domain"/>
    <property type="match status" value="1"/>
</dbReference>
<dbReference type="PROSITE" id="PS50109">
    <property type="entry name" value="HIS_KIN"/>
    <property type="match status" value="1"/>
</dbReference>